<organism evidence="1">
    <name type="scientific">Anguilla anguilla</name>
    <name type="common">European freshwater eel</name>
    <name type="synonym">Muraena anguilla</name>
    <dbReference type="NCBI Taxonomy" id="7936"/>
    <lineage>
        <taxon>Eukaryota</taxon>
        <taxon>Metazoa</taxon>
        <taxon>Chordata</taxon>
        <taxon>Craniata</taxon>
        <taxon>Vertebrata</taxon>
        <taxon>Euteleostomi</taxon>
        <taxon>Actinopterygii</taxon>
        <taxon>Neopterygii</taxon>
        <taxon>Teleostei</taxon>
        <taxon>Anguilliformes</taxon>
        <taxon>Anguillidae</taxon>
        <taxon>Anguilla</taxon>
    </lineage>
</organism>
<reference evidence="1" key="2">
    <citation type="journal article" date="2015" name="Fish Shellfish Immunol.">
        <title>Early steps in the European eel (Anguilla anguilla)-Vibrio vulnificus interaction in the gills: Role of the RtxA13 toxin.</title>
        <authorList>
            <person name="Callol A."/>
            <person name="Pajuelo D."/>
            <person name="Ebbesson L."/>
            <person name="Teles M."/>
            <person name="MacKenzie S."/>
            <person name="Amaro C."/>
        </authorList>
    </citation>
    <scope>NUCLEOTIDE SEQUENCE</scope>
</reference>
<dbReference type="AlphaFoldDB" id="A0A0E9WK40"/>
<evidence type="ECO:0000313" key="1">
    <source>
        <dbReference type="EMBL" id="JAH90671.1"/>
    </source>
</evidence>
<dbReference type="EMBL" id="GBXM01017906">
    <property type="protein sequence ID" value="JAH90671.1"/>
    <property type="molecule type" value="Transcribed_RNA"/>
</dbReference>
<name>A0A0E9WK40_ANGAN</name>
<protein>
    <submittedName>
        <fullName evidence="1">Uncharacterized protein</fullName>
    </submittedName>
</protein>
<proteinExistence type="predicted"/>
<accession>A0A0E9WK40</accession>
<sequence length="44" mass="5471">MNRYKSINSKFRKKLKQCTANRQWLPAILFHSLFFEHKYLQLEN</sequence>
<reference evidence="1" key="1">
    <citation type="submission" date="2014-11" db="EMBL/GenBank/DDBJ databases">
        <authorList>
            <person name="Amaro Gonzalez C."/>
        </authorList>
    </citation>
    <scope>NUCLEOTIDE SEQUENCE</scope>
</reference>